<keyword evidence="3" id="KW-1185">Reference proteome</keyword>
<sequence length="83" mass="10056">MSHFNKMVSEQLETMEKLLFMQSEIERCQELELELAELQEEAKLESVKEQIIMMKKELHEIQRAFEEQTDEVIRSYQEMKLFA</sequence>
<keyword evidence="1" id="KW-0175">Coiled coil</keyword>
<dbReference type="Pfam" id="PF14182">
    <property type="entry name" value="YgaB"/>
    <property type="match status" value="1"/>
</dbReference>
<organism evidence="2 3">
    <name type="scientific">Falsibacillus pallidus</name>
    <dbReference type="NCBI Taxonomy" id="493781"/>
    <lineage>
        <taxon>Bacteria</taxon>
        <taxon>Bacillati</taxon>
        <taxon>Bacillota</taxon>
        <taxon>Bacilli</taxon>
        <taxon>Bacillales</taxon>
        <taxon>Bacillaceae</taxon>
        <taxon>Falsibacillus</taxon>
    </lineage>
</organism>
<accession>A0A370FZV6</accession>
<dbReference type="EMBL" id="QQAY01000023">
    <property type="protein sequence ID" value="RDI37171.1"/>
    <property type="molecule type" value="Genomic_DNA"/>
</dbReference>
<evidence type="ECO:0000313" key="3">
    <source>
        <dbReference type="Proteomes" id="UP000255326"/>
    </source>
</evidence>
<dbReference type="InterPro" id="IPR025572">
    <property type="entry name" value="YgaB"/>
</dbReference>
<comment type="caution">
    <text evidence="2">The sequence shown here is derived from an EMBL/GenBank/DDBJ whole genome shotgun (WGS) entry which is preliminary data.</text>
</comment>
<feature type="coiled-coil region" evidence="1">
    <location>
        <begin position="21"/>
        <end position="71"/>
    </location>
</feature>
<dbReference type="Proteomes" id="UP000255326">
    <property type="component" value="Unassembled WGS sequence"/>
</dbReference>
<proteinExistence type="predicted"/>
<dbReference type="OrthoDB" id="2942102at2"/>
<evidence type="ECO:0000313" key="2">
    <source>
        <dbReference type="EMBL" id="RDI37171.1"/>
    </source>
</evidence>
<dbReference type="RefSeq" id="WP_114747220.1">
    <property type="nucleotide sequence ID" value="NZ_QQAY01000023.1"/>
</dbReference>
<dbReference type="AlphaFoldDB" id="A0A370FZV6"/>
<protein>
    <submittedName>
        <fullName evidence="2">YgaB-like protein</fullName>
    </submittedName>
</protein>
<evidence type="ECO:0000256" key="1">
    <source>
        <dbReference type="SAM" id="Coils"/>
    </source>
</evidence>
<name>A0A370FZV6_9BACI</name>
<reference evidence="2 3" key="1">
    <citation type="submission" date="2018-07" db="EMBL/GenBank/DDBJ databases">
        <title>Genomic Encyclopedia of Type Strains, Phase IV (KMG-IV): sequencing the most valuable type-strain genomes for metagenomic binning, comparative biology and taxonomic classification.</title>
        <authorList>
            <person name="Goeker M."/>
        </authorList>
    </citation>
    <scope>NUCLEOTIDE SEQUENCE [LARGE SCALE GENOMIC DNA]</scope>
    <source>
        <strain evidence="2 3">DSM 25281</strain>
    </source>
</reference>
<gene>
    <name evidence="2" type="ORF">DFR59_12314</name>
</gene>